<keyword evidence="2" id="KW-0217">Developmental protein</keyword>
<protein>
    <submittedName>
        <fullName evidence="7">OLC1v1000634C2</fullName>
    </submittedName>
</protein>
<feature type="compositionally biased region" description="Polar residues" evidence="6">
    <location>
        <begin position="1242"/>
        <end position="1251"/>
    </location>
</feature>
<dbReference type="Pfam" id="PF07899">
    <property type="entry name" value="Frigida"/>
    <property type="match status" value="3"/>
</dbReference>
<accession>A0AAV1D375</accession>
<evidence type="ECO:0000256" key="3">
    <source>
        <dbReference type="ARBA" id="ARBA00022782"/>
    </source>
</evidence>
<feature type="compositionally biased region" description="Basic residues" evidence="6">
    <location>
        <begin position="1278"/>
        <end position="1299"/>
    </location>
</feature>
<dbReference type="Proteomes" id="UP001161247">
    <property type="component" value="Chromosome 4"/>
</dbReference>
<feature type="compositionally biased region" description="Polar residues" evidence="6">
    <location>
        <begin position="1311"/>
        <end position="1321"/>
    </location>
</feature>
<dbReference type="GO" id="GO:0030154">
    <property type="term" value="P:cell differentiation"/>
    <property type="evidence" value="ECO:0007669"/>
    <property type="project" value="UniProtKB-KW"/>
</dbReference>
<evidence type="ECO:0000313" key="8">
    <source>
        <dbReference type="Proteomes" id="UP001161247"/>
    </source>
</evidence>
<dbReference type="PANTHER" id="PTHR31791:SF47">
    <property type="entry name" value="INACTIVE FRIGIDA-LIKE PROTEIN 2"/>
    <property type="match status" value="1"/>
</dbReference>
<proteinExistence type="inferred from homology"/>
<feature type="coiled-coil region" evidence="5">
    <location>
        <begin position="277"/>
        <end position="450"/>
    </location>
</feature>
<keyword evidence="3" id="KW-0221">Differentiation</keyword>
<reference evidence="7" key="1">
    <citation type="submission" date="2023-03" db="EMBL/GenBank/DDBJ databases">
        <authorList>
            <person name="Julca I."/>
        </authorList>
    </citation>
    <scope>NUCLEOTIDE SEQUENCE</scope>
</reference>
<dbReference type="PANTHER" id="PTHR31791">
    <property type="entry name" value="FRIGIDA-LIKE PROTEIN 3-RELATED"/>
    <property type="match status" value="1"/>
</dbReference>
<dbReference type="GO" id="GO:0009908">
    <property type="term" value="P:flower development"/>
    <property type="evidence" value="ECO:0007669"/>
    <property type="project" value="UniProtKB-KW"/>
</dbReference>
<name>A0AAV1D375_OLDCO</name>
<sequence length="1321" mass="151753">MGLLEEISESLDSCEAKKNGFKRSIFAVVSNYKDYEEYVETTQKKFRECYSELESREKNLNSVEESVRQSSEELKLLREHIEERVRCIEDEEKRLVGLAVKEKEWEEGKEKLVEELKEKERELNEKEVLINGVSEKLELDKNELAALEKLVEERLREAGLEEEHIEERRKEIKLIEDGILKKVNELDDRERKVKEREKMISCKGLEDSLRADRERVIEMKEKEEKLIRQDLEWKEKEIDKLLAFHHQRVKELDMREEQFEVKKKELDLRERQFELKEKAYTERKELLERGNKELELKRRELECRVKNLKDFEMIEKNLGAKQIELEDAERSLKECLFQKKQCQSEKELLEDEIKELKAKRKEFEDRITGLKELEVREKLLEVKRKELEEVARANLEECQLKEKQWQSEKESWEKRNKEIELKMKDFGDRIKLFEAREKKFEEERKNLNDELCALEPVKKVVDDGMNSGSSSPNFTLSVELDGLDVHMSLNGFKIDLSSKDEVLKALRKSGAPADMVLSAIELLYPPYLKKVDMKFEGTVASSCIVLLEQLIRISPKIESIEKEHALRLARDWKAMMVTGNSLEVLGFLYLLASFHLASAFDKEELLKLLETAVEHEQIPALCVRLGLRDKIPGLIRNLLKVAKHSLRAIELIYCFGLVKQFPPVPILRQYMRHFKGTGKSDEIDQRIAAAQAVLRCVVQRKLESQYSPRDILNTIKQLSMQKLQGKCSEFVDHYKGQVRREVDSRETPVGSGNNTNMVAEDQHNSEVGTISSSNFPDCLKSWKKDPVLNTGVSPPHAMAFLLANMDGKRLLSFLDMYSVDHQLLQSEVFTALQILDDSSKLVLNVVEGFYSSYPQEQGLRSCIFLLEQLMRISTIISVDVRDVTLKMALDWKAKIMADFGSPLLVGVFLLFVSSFRLISAFDVGELLPLYEIVSKDTSLIGLCQSLGISKMISGTVHPQLEIQKTREDDLQLDIKSATSTVSLEKGVQPLCSNVYMESGMHGFCCTQIPRFIQHSSDPAVLVLDALDFSYFSDSPRNKISELVARSLFHLLRQLMSVSPTIKPCVNRRAFKVANGWKQNLSGSNSWEVLAFLQFVGVYGLSSAFTAEYLLALLEVPPQLLKEACKLIRFLNLEANIPDFITKLVENKQCLLAFEYVYEFNLVDKIPPVVLLRSHVLHTKLAAMKIYKDEKATSQERDNAISDEISALRDVIKCILDRGLQAEYSPDELRRKVAQLGTERANWKTSATTLGNSRKLGINHGGRPAPPGNTRSVQENTRKRPASNRSFPKRARLPQSKKFRPLNAAPEAGLSNPITASNKQIA</sequence>
<keyword evidence="8" id="KW-1185">Reference proteome</keyword>
<evidence type="ECO:0000256" key="4">
    <source>
        <dbReference type="ARBA" id="ARBA00023089"/>
    </source>
</evidence>
<evidence type="ECO:0000256" key="5">
    <source>
        <dbReference type="SAM" id="Coils"/>
    </source>
</evidence>
<feature type="coiled-coil region" evidence="5">
    <location>
        <begin position="53"/>
        <end position="157"/>
    </location>
</feature>
<dbReference type="EMBL" id="OX459121">
    <property type="protein sequence ID" value="CAI9102371.1"/>
    <property type="molecule type" value="Genomic_DNA"/>
</dbReference>
<organism evidence="7 8">
    <name type="scientific">Oldenlandia corymbosa var. corymbosa</name>
    <dbReference type="NCBI Taxonomy" id="529605"/>
    <lineage>
        <taxon>Eukaryota</taxon>
        <taxon>Viridiplantae</taxon>
        <taxon>Streptophyta</taxon>
        <taxon>Embryophyta</taxon>
        <taxon>Tracheophyta</taxon>
        <taxon>Spermatophyta</taxon>
        <taxon>Magnoliopsida</taxon>
        <taxon>eudicotyledons</taxon>
        <taxon>Gunneridae</taxon>
        <taxon>Pentapetalae</taxon>
        <taxon>asterids</taxon>
        <taxon>lamiids</taxon>
        <taxon>Gentianales</taxon>
        <taxon>Rubiaceae</taxon>
        <taxon>Rubioideae</taxon>
        <taxon>Spermacoceae</taxon>
        <taxon>Hedyotis-Oldenlandia complex</taxon>
        <taxon>Oldenlandia</taxon>
    </lineage>
</organism>
<comment type="similarity">
    <text evidence="1">Belongs to the Frigida family.</text>
</comment>
<keyword evidence="5" id="KW-0175">Coiled coil</keyword>
<evidence type="ECO:0000313" key="7">
    <source>
        <dbReference type="EMBL" id="CAI9102371.1"/>
    </source>
</evidence>
<evidence type="ECO:0000256" key="2">
    <source>
        <dbReference type="ARBA" id="ARBA00022473"/>
    </source>
</evidence>
<keyword evidence="4" id="KW-0287">Flowering</keyword>
<evidence type="ECO:0000256" key="1">
    <source>
        <dbReference type="ARBA" id="ARBA00008956"/>
    </source>
</evidence>
<feature type="region of interest" description="Disordered" evidence="6">
    <location>
        <begin position="1239"/>
        <end position="1321"/>
    </location>
</feature>
<evidence type="ECO:0000256" key="6">
    <source>
        <dbReference type="SAM" id="MobiDB-lite"/>
    </source>
</evidence>
<dbReference type="InterPro" id="IPR012474">
    <property type="entry name" value="Frigida"/>
</dbReference>
<gene>
    <name evidence="7" type="ORF">OLC1_LOCUS11726</name>
</gene>